<comment type="caution">
    <text evidence="3">The sequence shown here is derived from an EMBL/GenBank/DDBJ whole genome shotgun (WGS) entry which is preliminary data.</text>
</comment>
<keyword evidence="1" id="KW-0812">Transmembrane</keyword>
<evidence type="ECO:0000313" key="2">
    <source>
        <dbReference type="EMBL" id="MBK1844503.1"/>
    </source>
</evidence>
<sequence>MNRDDRGSRPWNAGSGKPVLWRDVRQILTVCLVVGVLSAVSNWTSTAELSGQLTAYSVVRKTVSKLLSSGTVWAAVAVFAGYRLRRPLPSALGGGVAAELTLIIHYGFGRVVGIYPDTIWRDNLMWFYAGVLLCVPLGLCGLLAARTDRTGVVASLLVPVGAAAEPQLLHMLSPPQMLPWPERWSSVISGVILATAGLVGTVIVLWRAHGPGFRSAA</sequence>
<evidence type="ECO:0000256" key="1">
    <source>
        <dbReference type="SAM" id="Phobius"/>
    </source>
</evidence>
<name>A0A9Q4CDU9_9CORY</name>
<dbReference type="EMBL" id="JAPMKX010000005">
    <property type="protein sequence ID" value="MCX7539010.1"/>
    <property type="molecule type" value="Genomic_DNA"/>
</dbReference>
<dbReference type="EMBL" id="JAENIP010000013">
    <property type="protein sequence ID" value="MBK1844503.1"/>
    <property type="molecule type" value="Genomic_DNA"/>
</dbReference>
<evidence type="ECO:0000313" key="4">
    <source>
        <dbReference type="Proteomes" id="UP000650005"/>
    </source>
</evidence>
<organism evidence="3 5">
    <name type="scientific">Corynebacterium antarcticum</name>
    <dbReference type="NCBI Taxonomy" id="2800405"/>
    <lineage>
        <taxon>Bacteria</taxon>
        <taxon>Bacillati</taxon>
        <taxon>Actinomycetota</taxon>
        <taxon>Actinomycetes</taxon>
        <taxon>Mycobacteriales</taxon>
        <taxon>Corynebacteriaceae</taxon>
        <taxon>Corynebacterium</taxon>
    </lineage>
</organism>
<proteinExistence type="predicted"/>
<reference evidence="3" key="2">
    <citation type="submission" date="2022-11" db="EMBL/GenBank/DDBJ databases">
        <title>Corynebacterium sp. isolated from Penguins.</title>
        <authorList>
            <person name="Sedlar K."/>
            <person name="Svec P."/>
        </authorList>
    </citation>
    <scope>NUCLEOTIDE SEQUENCE</scope>
    <source>
        <strain evidence="3">P5875</strain>
    </source>
</reference>
<keyword evidence="1" id="KW-0472">Membrane</keyword>
<dbReference type="AlphaFoldDB" id="A0A9Q4CDU9"/>
<evidence type="ECO:0000313" key="5">
    <source>
        <dbReference type="Proteomes" id="UP001070238"/>
    </source>
</evidence>
<gene>
    <name evidence="2" type="ORF">JIM95_07920</name>
    <name evidence="3" type="ORF">OS123_10740</name>
</gene>
<dbReference type="RefSeq" id="WP_200259325.1">
    <property type="nucleotide sequence ID" value="NZ_JAENIP020000003.1"/>
</dbReference>
<protein>
    <submittedName>
        <fullName evidence="3">Uncharacterized protein</fullName>
    </submittedName>
</protein>
<evidence type="ECO:0000313" key="3">
    <source>
        <dbReference type="EMBL" id="MCX7539010.1"/>
    </source>
</evidence>
<dbReference type="Proteomes" id="UP000650005">
    <property type="component" value="Unassembled WGS sequence"/>
</dbReference>
<keyword evidence="1" id="KW-1133">Transmembrane helix</keyword>
<feature type="transmembrane region" description="Helical" evidence="1">
    <location>
        <begin position="152"/>
        <end position="172"/>
    </location>
</feature>
<dbReference type="Proteomes" id="UP001070238">
    <property type="component" value="Unassembled WGS sequence"/>
</dbReference>
<feature type="transmembrane region" description="Helical" evidence="1">
    <location>
        <begin position="125"/>
        <end position="145"/>
    </location>
</feature>
<keyword evidence="4" id="KW-1185">Reference proteome</keyword>
<feature type="transmembrane region" description="Helical" evidence="1">
    <location>
        <begin position="91"/>
        <end position="113"/>
    </location>
</feature>
<feature type="transmembrane region" description="Helical" evidence="1">
    <location>
        <begin position="184"/>
        <end position="206"/>
    </location>
</feature>
<accession>A0A9Q4CDU9</accession>
<reference evidence="2" key="1">
    <citation type="submission" date="2021-01" db="EMBL/GenBank/DDBJ databases">
        <title>Characterization of Corynebacterium spp. from penguins.</title>
        <authorList>
            <person name="Svec P."/>
        </authorList>
    </citation>
    <scope>NUCLEOTIDE SEQUENCE</scope>
    <source>
        <strain evidence="2">CCM 8835</strain>
    </source>
</reference>